<feature type="compositionally biased region" description="Gly residues" evidence="6">
    <location>
        <begin position="357"/>
        <end position="371"/>
    </location>
</feature>
<dbReference type="InterPro" id="IPR050428">
    <property type="entry name" value="TCS_sensor_his_kinase"/>
</dbReference>
<sequence>MFPWIVTLVAVAVSVWYGVRAYQAGRDAYAASARAELADRQARAAEARTLALTEEIRQLARKRIPAAATALSHPSAPVPGLREAGDIEGDAARLLSDAVQAARTAILEERGRVDAAARSAMRGTSAQIQSLLNQSQHLLHELQHEYDDPRILQLDFRNELALRRTQATAVLCDAWPGLARQNSPLVEIVLGAQSRVGGYERIRVANHLRQERLALVARAAEPLAIALAELMANATAYSHPDTEVPVTVQQTAGRGALVLVDDAGIGMDDDALKRARALLSGPSEVLLTELGDPPQTGFAVVGRLVARYGFTCHIEPSPYGGMRAMLRVPAHLLTVMDDDRTLSVLAPSPVHARPPGRDGGTVGGEARGGGAVRSDDGHTSEGGDGEGDGDRGSDVRRAGSDARHAGGATGAAETGGTAGTAGPGGTAAPAAAAPTATTGSSAGPAAAPALPSRRRRARLTAPPEAAGPARTGEEAEEAVLRTPERAGASWTALQQGTLDGRSATTPPASSTDDQGDDET</sequence>
<evidence type="ECO:0000256" key="5">
    <source>
        <dbReference type="ARBA" id="ARBA00022777"/>
    </source>
</evidence>
<dbReference type="EC" id="2.7.13.3" evidence="2"/>
<feature type="region of interest" description="Disordered" evidence="6">
    <location>
        <begin position="346"/>
        <end position="519"/>
    </location>
</feature>
<keyword evidence="4" id="KW-0808">Transferase</keyword>
<keyword evidence="3" id="KW-0597">Phosphoprotein</keyword>
<protein>
    <recommendedName>
        <fullName evidence="2">histidine kinase</fullName>
        <ecNumber evidence="2">2.7.13.3</ecNumber>
    </recommendedName>
</protein>
<dbReference type="InterPro" id="IPR003594">
    <property type="entry name" value="HATPase_dom"/>
</dbReference>
<dbReference type="PANTHER" id="PTHR45436">
    <property type="entry name" value="SENSOR HISTIDINE KINASE YKOH"/>
    <property type="match status" value="1"/>
</dbReference>
<feature type="domain" description="Histidine kinase/HSP90-like ATPase" evidence="7">
    <location>
        <begin position="222"/>
        <end position="330"/>
    </location>
</feature>
<evidence type="ECO:0000256" key="3">
    <source>
        <dbReference type="ARBA" id="ARBA00022553"/>
    </source>
</evidence>
<feature type="compositionally biased region" description="Basic and acidic residues" evidence="6">
    <location>
        <begin position="388"/>
        <end position="404"/>
    </location>
</feature>
<dbReference type="GO" id="GO:0005524">
    <property type="term" value="F:ATP binding"/>
    <property type="evidence" value="ECO:0007669"/>
    <property type="project" value="UniProtKB-KW"/>
</dbReference>
<gene>
    <name evidence="8" type="ORF">STHAL_19610</name>
</gene>
<feature type="compositionally biased region" description="Polar residues" evidence="6">
    <location>
        <begin position="491"/>
        <end position="512"/>
    </location>
</feature>
<dbReference type="EMBL" id="JAHUVW010000001">
    <property type="protein sequence ID" value="MBV7671658.1"/>
    <property type="molecule type" value="Genomic_DNA"/>
</dbReference>
<keyword evidence="8" id="KW-0067">ATP-binding</keyword>
<evidence type="ECO:0000256" key="4">
    <source>
        <dbReference type="ARBA" id="ARBA00022679"/>
    </source>
</evidence>
<comment type="caution">
    <text evidence="8">The sequence shown here is derived from an EMBL/GenBank/DDBJ whole genome shotgun (WGS) entry which is preliminary data.</text>
</comment>
<keyword evidence="8" id="KW-0547">Nucleotide-binding</keyword>
<feature type="compositionally biased region" description="Low complexity" evidence="6">
    <location>
        <begin position="426"/>
        <end position="451"/>
    </location>
</feature>
<organism evidence="8 9">
    <name type="scientific">Streptomyces halstedii</name>
    <dbReference type="NCBI Taxonomy" id="1944"/>
    <lineage>
        <taxon>Bacteria</taxon>
        <taxon>Bacillati</taxon>
        <taxon>Actinomycetota</taxon>
        <taxon>Actinomycetes</taxon>
        <taxon>Kitasatosporales</taxon>
        <taxon>Streptomycetaceae</taxon>
        <taxon>Streptomyces</taxon>
    </lineage>
</organism>
<keyword evidence="5" id="KW-0418">Kinase</keyword>
<dbReference type="InterPro" id="IPR036890">
    <property type="entry name" value="HATPase_C_sf"/>
</dbReference>
<accession>A0ABS6TTP6</accession>
<evidence type="ECO:0000259" key="7">
    <source>
        <dbReference type="Pfam" id="PF02518"/>
    </source>
</evidence>
<dbReference type="Pfam" id="PF02518">
    <property type="entry name" value="HATPase_c"/>
    <property type="match status" value="1"/>
</dbReference>
<reference evidence="8 9" key="1">
    <citation type="submission" date="2021-07" db="EMBL/GenBank/DDBJ databases">
        <title>Sequencing Streptomyces halstedii LGO-A4 genome an citrus endophytic actinomycete.</title>
        <authorList>
            <person name="Samborskyy M."/>
            <person name="Scott N."/>
            <person name="Deglau R."/>
            <person name="Dickens S."/>
            <person name="Oliveira L.G."/>
        </authorList>
    </citation>
    <scope>NUCLEOTIDE SEQUENCE [LARGE SCALE GENOMIC DNA]</scope>
    <source>
        <strain evidence="8 9">LGO-A4</strain>
    </source>
</reference>
<proteinExistence type="predicted"/>
<keyword evidence="9" id="KW-1185">Reference proteome</keyword>
<dbReference type="Proteomes" id="UP000735541">
    <property type="component" value="Unassembled WGS sequence"/>
</dbReference>
<evidence type="ECO:0000256" key="6">
    <source>
        <dbReference type="SAM" id="MobiDB-lite"/>
    </source>
</evidence>
<dbReference type="SUPFAM" id="SSF55874">
    <property type="entry name" value="ATPase domain of HSP90 chaperone/DNA topoisomerase II/histidine kinase"/>
    <property type="match status" value="1"/>
</dbReference>
<comment type="catalytic activity">
    <reaction evidence="1">
        <text>ATP + protein L-histidine = ADP + protein N-phospho-L-histidine.</text>
        <dbReference type="EC" id="2.7.13.3"/>
    </reaction>
</comment>
<evidence type="ECO:0000256" key="1">
    <source>
        <dbReference type="ARBA" id="ARBA00000085"/>
    </source>
</evidence>
<evidence type="ECO:0000256" key="2">
    <source>
        <dbReference type="ARBA" id="ARBA00012438"/>
    </source>
</evidence>
<evidence type="ECO:0000313" key="8">
    <source>
        <dbReference type="EMBL" id="MBV7671658.1"/>
    </source>
</evidence>
<dbReference type="PANTHER" id="PTHR45436:SF5">
    <property type="entry name" value="SENSOR HISTIDINE KINASE TRCS"/>
    <property type="match status" value="1"/>
</dbReference>
<dbReference type="Gene3D" id="3.30.565.10">
    <property type="entry name" value="Histidine kinase-like ATPase, C-terminal domain"/>
    <property type="match status" value="1"/>
</dbReference>
<name>A0ABS6TTP6_STRHA</name>
<feature type="compositionally biased region" description="Gly residues" evidence="6">
    <location>
        <begin position="416"/>
        <end position="425"/>
    </location>
</feature>
<dbReference type="RefSeq" id="WP_228870346.1">
    <property type="nucleotide sequence ID" value="NZ_JAHUVW010000001.1"/>
</dbReference>
<evidence type="ECO:0000313" key="9">
    <source>
        <dbReference type="Proteomes" id="UP000735541"/>
    </source>
</evidence>